<dbReference type="CDD" id="cd04191">
    <property type="entry name" value="Glucan_BSP_MdoH"/>
    <property type="match status" value="1"/>
</dbReference>
<evidence type="ECO:0000256" key="12">
    <source>
        <dbReference type="SAM" id="Phobius"/>
    </source>
</evidence>
<evidence type="ECO:0000256" key="11">
    <source>
        <dbReference type="ARBA" id="ARBA00023136"/>
    </source>
</evidence>
<evidence type="ECO:0000313" key="14">
    <source>
        <dbReference type="EMBL" id="CCH48442.1"/>
    </source>
</evidence>
<dbReference type="NCBIfam" id="NF003958">
    <property type="entry name" value="PRK05454.2-1"/>
    <property type="match status" value="1"/>
</dbReference>
<evidence type="ECO:0000313" key="15">
    <source>
        <dbReference type="Proteomes" id="UP000011724"/>
    </source>
</evidence>
<dbReference type="SUPFAM" id="SSF53448">
    <property type="entry name" value="Nucleotide-diphospho-sugar transferases"/>
    <property type="match status" value="1"/>
</dbReference>
<feature type="transmembrane region" description="Helical" evidence="12">
    <location>
        <begin position="430"/>
        <end position="452"/>
    </location>
</feature>
<dbReference type="Gene3D" id="3.90.550.10">
    <property type="entry name" value="Spore Coat Polysaccharide Biosynthesis Protein SpsA, Chain A"/>
    <property type="match status" value="1"/>
</dbReference>
<keyword evidence="11 12" id="KW-0472">Membrane</keyword>
<evidence type="ECO:0000256" key="2">
    <source>
        <dbReference type="ARBA" id="ARBA00005001"/>
    </source>
</evidence>
<dbReference type="HOGENOM" id="CLU_015730_1_0_7"/>
<keyword evidence="8 14" id="KW-0808">Transferase</keyword>
<organism evidence="14 15">
    <name type="scientific">Pseudodesulfovibrio piezophilus (strain DSM 21447 / JCM 15486 / C1TLV30)</name>
    <name type="common">Desulfovibrio piezophilus</name>
    <dbReference type="NCBI Taxonomy" id="1322246"/>
    <lineage>
        <taxon>Bacteria</taxon>
        <taxon>Pseudomonadati</taxon>
        <taxon>Thermodesulfobacteriota</taxon>
        <taxon>Desulfovibrionia</taxon>
        <taxon>Desulfovibrionales</taxon>
        <taxon>Desulfovibrionaceae</taxon>
    </lineage>
</organism>
<dbReference type="PANTHER" id="PTHR43867">
    <property type="entry name" value="CELLULOSE SYNTHASE CATALYTIC SUBUNIT A [UDP-FORMING]"/>
    <property type="match status" value="1"/>
</dbReference>
<evidence type="ECO:0000256" key="3">
    <source>
        <dbReference type="ARBA" id="ARBA00009337"/>
    </source>
</evidence>
<evidence type="ECO:0000256" key="6">
    <source>
        <dbReference type="ARBA" id="ARBA00022519"/>
    </source>
</evidence>
<keyword evidence="7 14" id="KW-0328">Glycosyltransferase</keyword>
<keyword evidence="5" id="KW-1003">Cell membrane</keyword>
<evidence type="ECO:0000256" key="5">
    <source>
        <dbReference type="ARBA" id="ARBA00022475"/>
    </source>
</evidence>
<comment type="subcellular location">
    <subcellularLocation>
        <location evidence="1">Cell inner membrane</location>
        <topology evidence="1">Multi-pass membrane protein</topology>
    </subcellularLocation>
</comment>
<evidence type="ECO:0000256" key="8">
    <source>
        <dbReference type="ARBA" id="ARBA00022679"/>
    </source>
</evidence>
<dbReference type="PATRIC" id="fig|879567.3.peg.1246"/>
<dbReference type="GO" id="GO:0016758">
    <property type="term" value="F:hexosyltransferase activity"/>
    <property type="evidence" value="ECO:0007669"/>
    <property type="project" value="TreeGrafter"/>
</dbReference>
<evidence type="ECO:0000256" key="4">
    <source>
        <dbReference type="ARBA" id="ARBA00020585"/>
    </source>
</evidence>
<evidence type="ECO:0000256" key="1">
    <source>
        <dbReference type="ARBA" id="ARBA00004429"/>
    </source>
</evidence>
<dbReference type="InterPro" id="IPR001173">
    <property type="entry name" value="Glyco_trans_2-like"/>
</dbReference>
<dbReference type="AlphaFoldDB" id="M1WRQ9"/>
<dbReference type="GO" id="GO:0005886">
    <property type="term" value="C:plasma membrane"/>
    <property type="evidence" value="ECO:0007669"/>
    <property type="project" value="UniProtKB-SubCell"/>
</dbReference>
<feature type="transmembrane region" description="Helical" evidence="12">
    <location>
        <begin position="459"/>
        <end position="479"/>
    </location>
</feature>
<gene>
    <name evidence="14" type="primary">opgH</name>
    <name evidence="14" type="ordered locus">BN4_11205</name>
</gene>
<reference evidence="15" key="2">
    <citation type="journal article" date="2013" name="Stand. Genomic Sci.">
        <title>Complete genome sequence of Desulfocapsa sulfexigens, a marine deltaproteobacterium specialized in disproportionating inorganic sulfur compounds.</title>
        <authorList>
            <person name="Finster K.W."/>
            <person name="Kjeldsen K.U."/>
            <person name="Kube M."/>
            <person name="Reinhardt R."/>
            <person name="Mussmann M."/>
            <person name="Amann R."/>
            <person name="Schreiber L."/>
        </authorList>
    </citation>
    <scope>NUCLEOTIDE SEQUENCE [LARGE SCALE GENOMIC DNA]</scope>
    <source>
        <strain evidence="15">DSM 10523 / SB164P1</strain>
    </source>
</reference>
<dbReference type="Pfam" id="PF13632">
    <property type="entry name" value="Glyco_trans_2_3"/>
    <property type="match status" value="1"/>
</dbReference>
<feature type="transmembrane region" description="Helical" evidence="12">
    <location>
        <begin position="543"/>
        <end position="565"/>
    </location>
</feature>
<proteinExistence type="inferred from homology"/>
<dbReference type="NCBIfam" id="NF003962">
    <property type="entry name" value="PRK05454.2-5"/>
    <property type="match status" value="1"/>
</dbReference>
<feature type="transmembrane region" description="Helical" evidence="12">
    <location>
        <begin position="51"/>
        <end position="81"/>
    </location>
</feature>
<reference evidence="14 15" key="1">
    <citation type="journal article" date="2013" name="PLoS ONE">
        <title>The first genomic and proteomic characterization of a deep-sea sulfate reducer: insights into the piezophilic lifestyle of Desulfovibrio piezophilus.</title>
        <authorList>
            <person name="Pradel N."/>
            <person name="Ji B."/>
            <person name="Gimenez G."/>
            <person name="Talla E."/>
            <person name="Lenoble P."/>
            <person name="Garel M."/>
            <person name="Tamburini C."/>
            <person name="Fourquet P."/>
            <person name="Lebrun R."/>
            <person name="Bertin P."/>
            <person name="Denis Y."/>
            <person name="Pophillat M."/>
            <person name="Barbe V."/>
            <person name="Ollivier B."/>
            <person name="Dolla A."/>
        </authorList>
    </citation>
    <scope>NUCLEOTIDE SEQUENCE [LARGE SCALE GENOMIC DNA]</scope>
    <source>
        <strain evidence="15">DSM 10523 / SB164P1</strain>
    </source>
</reference>
<dbReference type="InterPro" id="IPR029044">
    <property type="entry name" value="Nucleotide-diphossugar_trans"/>
</dbReference>
<dbReference type="EMBL" id="FO203427">
    <property type="protein sequence ID" value="CCH48442.1"/>
    <property type="molecule type" value="Genomic_DNA"/>
</dbReference>
<evidence type="ECO:0000256" key="9">
    <source>
        <dbReference type="ARBA" id="ARBA00022692"/>
    </source>
</evidence>
<keyword evidence="6" id="KW-0997">Cell inner membrane</keyword>
<protein>
    <recommendedName>
        <fullName evidence="4">Glucans biosynthesis glucosyltransferase H</fullName>
    </recommendedName>
</protein>
<keyword evidence="9 12" id="KW-0812">Transmembrane</keyword>
<dbReference type="Proteomes" id="UP000011724">
    <property type="component" value="Chromosome"/>
</dbReference>
<sequence>MSMTLNHEKKRTWRGSARKRRLVLGLLILIPSAFSSSYVASVLPHKGGTPLELAIVIVYSILFAWISVGFWTAVMGCFTLLRRYDRFAVSHALSTSELKPSTVRTAVLFPICNEDTPRVMAGIKSTYLSLQKMDGGENFDIHILSDSQGADKWMEEEAAWVDLVEELGAQGHIFYRHRKVNLKRKSGNVAEFCRRHGQLYTYMAVFDADSVMSGQSLKGMVRIMELNERIGILQTAPACFGRNTLLGRLQQFANRVYGPMFAAGLHFWQLGDAQYWGHNALIRIEPFMRHCGLPRLPGKPPKGGDILSHDFVEAALMRRAGWGVWLAFDLQGSWEECPPNLLSELKRDRRWCQGNLQHLRLLFTEGLFPAHRILFLNGAMSYASALLWFLFLMLSSAEAVVEAIVGPVYFSTGKTLFPNWPVWQPSWAMILLATTGVLLFLPKVLSFLLLIFKTRQAQLFGGVFRLLISILLEVVFSALLAPIRMLFHSKFVCMILLGKKIGWGTQQRDDKKTPWLDALRFHGGGTFFGLLWGGIVWLYSPEFFWWISPIVIPIVLSVPLSVITSRRDLGQWLRKKRLLLIPEETEPAPEIIQVSRFTQEMEEAPVFLDLPREAGFLRAIIDPRINALRRSLLTRHTRQVGPAEISRRNQLTQKVLQHGPSILTPAQQLILLRDPDSLLQLHQYAWALDKHVFQERWLRNSARSRP</sequence>
<comment type="pathway">
    <text evidence="2">Glycan metabolism; osmoregulated periplasmic glucan (OPG) biosynthesis.</text>
</comment>
<dbReference type="eggNOG" id="COG2943">
    <property type="taxonomic scope" value="Bacteria"/>
</dbReference>
<dbReference type="PANTHER" id="PTHR43867:SF5">
    <property type="entry name" value="GLUCANS BIOSYNTHESIS GLUCOSYLTRANSFERASE H"/>
    <property type="match status" value="1"/>
</dbReference>
<keyword evidence="15" id="KW-1185">Reference proteome</keyword>
<name>M1WRQ9_PSEP2</name>
<evidence type="ECO:0000256" key="7">
    <source>
        <dbReference type="ARBA" id="ARBA00022676"/>
    </source>
</evidence>
<comment type="similarity">
    <text evidence="3">Belongs to the glycosyltransferase 2 family. OpgH subfamily.</text>
</comment>
<dbReference type="KEGG" id="dpi:BN4_11205"/>
<feature type="transmembrane region" description="Helical" evidence="12">
    <location>
        <begin position="515"/>
        <end position="537"/>
    </location>
</feature>
<dbReference type="STRING" id="1322246.BN4_11205"/>
<keyword evidence="10 12" id="KW-1133">Transmembrane helix</keyword>
<accession>M1WRQ9</accession>
<evidence type="ECO:0000256" key="10">
    <source>
        <dbReference type="ARBA" id="ARBA00022989"/>
    </source>
</evidence>
<feature type="domain" description="Glycosyltransferase 2-like" evidence="13">
    <location>
        <begin position="205"/>
        <end position="394"/>
    </location>
</feature>
<dbReference type="InterPro" id="IPR050321">
    <property type="entry name" value="Glycosyltr_2/OpgH_subfam"/>
</dbReference>
<evidence type="ECO:0000259" key="13">
    <source>
        <dbReference type="Pfam" id="PF13632"/>
    </source>
</evidence>
<feature type="transmembrane region" description="Helical" evidence="12">
    <location>
        <begin position="385"/>
        <end position="410"/>
    </location>
</feature>